<feature type="compositionally biased region" description="Low complexity" evidence="5">
    <location>
        <begin position="9"/>
        <end position="31"/>
    </location>
</feature>
<dbReference type="AlphaFoldDB" id="A0A2H0UEK3"/>
<dbReference type="InterPro" id="IPR013823">
    <property type="entry name" value="Ribosomal_bL12_C"/>
</dbReference>
<dbReference type="InterPro" id="IPR014719">
    <property type="entry name" value="Ribosomal_bL12_C/ClpS-like"/>
</dbReference>
<dbReference type="SUPFAM" id="SSF54736">
    <property type="entry name" value="ClpS-like"/>
    <property type="match status" value="1"/>
</dbReference>
<dbReference type="InterPro" id="IPR008932">
    <property type="entry name" value="Ribosomal_bL12_oligo"/>
</dbReference>
<dbReference type="PANTHER" id="PTHR45987:SF4">
    <property type="entry name" value="LARGE RIBOSOMAL SUBUNIT PROTEIN BL12M"/>
    <property type="match status" value="1"/>
</dbReference>
<dbReference type="EMBL" id="PFBI01000003">
    <property type="protein sequence ID" value="PIR84821.1"/>
    <property type="molecule type" value="Genomic_DNA"/>
</dbReference>
<dbReference type="CDD" id="cd00387">
    <property type="entry name" value="Ribosomal_L7_L12"/>
    <property type="match status" value="1"/>
</dbReference>
<name>A0A2H0UEK3_9BACT</name>
<sequence length="159" mass="16393">MSEETQNDVVETTPEAAPAAEEVKAAAAATSDVDETVEVPAAFKALVEQVEKMSVLELNELVKVLEKRFGVSASAVAVAAPAGGDAGEAQSAFNVELTEAGAQKIAVIKVVKEVLGLGLKEAKDMVDGAPAMVKEGMKKEDADALKAKLEEAGAKVTLK</sequence>
<dbReference type="InterPro" id="IPR000206">
    <property type="entry name" value="Ribosomal_bL12"/>
</dbReference>
<reference evidence="9" key="1">
    <citation type="submission" date="2017-09" db="EMBL/GenBank/DDBJ databases">
        <title>Depth-based differentiation of microbial function through sediment-hosted aquifers and enrichment of novel symbionts in the deep terrestrial subsurface.</title>
        <authorList>
            <person name="Probst A.J."/>
            <person name="Ladd B."/>
            <person name="Jarett J.K."/>
            <person name="Geller-Mcgrath D.E."/>
            <person name="Sieber C.M.K."/>
            <person name="Emerson J.B."/>
            <person name="Anantharaman K."/>
            <person name="Thomas B.C."/>
            <person name="Malmstrom R."/>
            <person name="Stieglmeier M."/>
            <person name="Klingl A."/>
            <person name="Woyke T."/>
            <person name="Ryan C.M."/>
            <person name="Banfield J.F."/>
        </authorList>
    </citation>
    <scope>NUCLEOTIDE SEQUENCE [LARGE SCALE GENOMIC DNA]</scope>
</reference>
<dbReference type="GO" id="GO:0006412">
    <property type="term" value="P:translation"/>
    <property type="evidence" value="ECO:0007669"/>
    <property type="project" value="UniProtKB-UniRule"/>
</dbReference>
<dbReference type="InterPro" id="IPR036235">
    <property type="entry name" value="Ribosomal_bL12_oligo_N_sf"/>
</dbReference>
<comment type="similarity">
    <text evidence="1 4">Belongs to the bacterial ribosomal protein bL12 family.</text>
</comment>
<dbReference type="GO" id="GO:0003729">
    <property type="term" value="F:mRNA binding"/>
    <property type="evidence" value="ECO:0007669"/>
    <property type="project" value="TreeGrafter"/>
</dbReference>
<comment type="function">
    <text evidence="4">Forms part of the ribosomal stalk which helps the ribosome interact with GTP-bound translation factors. Is thus essential for accurate translation.</text>
</comment>
<accession>A0A2H0UEK3</accession>
<dbReference type="Gene3D" id="3.30.1390.10">
    <property type="match status" value="1"/>
</dbReference>
<dbReference type="HAMAP" id="MF_00368">
    <property type="entry name" value="Ribosomal_bL12"/>
    <property type="match status" value="1"/>
</dbReference>
<comment type="caution">
    <text evidence="8">The sequence shown here is derived from an EMBL/GenBank/DDBJ whole genome shotgun (WGS) entry which is preliminary data.</text>
</comment>
<evidence type="ECO:0000256" key="3">
    <source>
        <dbReference type="ARBA" id="ARBA00023274"/>
    </source>
</evidence>
<feature type="domain" description="Large ribosomal subunit protein bL12 C-terminal" evidence="6">
    <location>
        <begin position="93"/>
        <end position="159"/>
    </location>
</feature>
<evidence type="ECO:0000256" key="1">
    <source>
        <dbReference type="ARBA" id="ARBA00007197"/>
    </source>
</evidence>
<evidence type="ECO:0000313" key="9">
    <source>
        <dbReference type="Proteomes" id="UP000229344"/>
    </source>
</evidence>
<dbReference type="FunFam" id="3.30.1390.10:FF:000001">
    <property type="entry name" value="50S ribosomal protein L7/L12"/>
    <property type="match status" value="1"/>
</dbReference>
<evidence type="ECO:0000259" key="7">
    <source>
        <dbReference type="Pfam" id="PF16320"/>
    </source>
</evidence>
<comment type="subunit">
    <text evidence="4">Homodimer. Part of the ribosomal stalk of the 50S ribosomal subunit. Forms a multimeric L10(L12)X complex, where L10 forms an elongated spine to which 2 to 4 L12 dimers bind in a sequential fashion. Binds GTP-bound translation factors.</text>
</comment>
<feature type="domain" description="Large ribosomal subunit protein bL12 oligomerization" evidence="7">
    <location>
        <begin position="44"/>
        <end position="88"/>
    </location>
</feature>
<evidence type="ECO:0000256" key="5">
    <source>
        <dbReference type="SAM" id="MobiDB-lite"/>
    </source>
</evidence>
<evidence type="ECO:0000256" key="4">
    <source>
        <dbReference type="HAMAP-Rule" id="MF_00368"/>
    </source>
</evidence>
<proteinExistence type="inferred from homology"/>
<keyword evidence="3 4" id="KW-0687">Ribonucleoprotein</keyword>
<gene>
    <name evidence="4" type="primary">rplL</name>
    <name evidence="8" type="ORF">COU16_00330</name>
</gene>
<evidence type="ECO:0000256" key="2">
    <source>
        <dbReference type="ARBA" id="ARBA00022980"/>
    </source>
</evidence>
<evidence type="ECO:0000259" key="6">
    <source>
        <dbReference type="Pfam" id="PF00542"/>
    </source>
</evidence>
<feature type="region of interest" description="Disordered" evidence="5">
    <location>
        <begin position="1"/>
        <end position="31"/>
    </location>
</feature>
<dbReference type="NCBIfam" id="TIGR00855">
    <property type="entry name" value="L12"/>
    <property type="match status" value="1"/>
</dbReference>
<dbReference type="Pfam" id="PF16320">
    <property type="entry name" value="Ribosomal_L12_N"/>
    <property type="match status" value="1"/>
</dbReference>
<dbReference type="Proteomes" id="UP000229344">
    <property type="component" value="Unassembled WGS sequence"/>
</dbReference>
<dbReference type="Gene3D" id="1.20.5.710">
    <property type="entry name" value="Single helix bin"/>
    <property type="match status" value="1"/>
</dbReference>
<dbReference type="Pfam" id="PF00542">
    <property type="entry name" value="Ribosomal_L12"/>
    <property type="match status" value="1"/>
</dbReference>
<protein>
    <recommendedName>
        <fullName evidence="4">Large ribosomal subunit protein bL12</fullName>
    </recommendedName>
</protein>
<keyword evidence="2 4" id="KW-0689">Ribosomal protein</keyword>
<organism evidence="8 9">
    <name type="scientific">Candidatus Kaiserbacteria bacterium CG10_big_fil_rev_8_21_14_0_10_47_16</name>
    <dbReference type="NCBI Taxonomy" id="1974608"/>
    <lineage>
        <taxon>Bacteria</taxon>
        <taxon>Candidatus Kaiseribacteriota</taxon>
    </lineage>
</organism>
<dbReference type="GO" id="GO:0022625">
    <property type="term" value="C:cytosolic large ribosomal subunit"/>
    <property type="evidence" value="ECO:0007669"/>
    <property type="project" value="TreeGrafter"/>
</dbReference>
<dbReference type="GO" id="GO:0003735">
    <property type="term" value="F:structural constituent of ribosome"/>
    <property type="evidence" value="ECO:0007669"/>
    <property type="project" value="InterPro"/>
</dbReference>
<dbReference type="SUPFAM" id="SSF48300">
    <property type="entry name" value="Ribosomal protein L7/12, oligomerisation (N-terminal) domain"/>
    <property type="match status" value="1"/>
</dbReference>
<evidence type="ECO:0000313" key="8">
    <source>
        <dbReference type="EMBL" id="PIR84821.1"/>
    </source>
</evidence>
<dbReference type="PANTHER" id="PTHR45987">
    <property type="entry name" value="39S RIBOSOMAL PROTEIN L12"/>
    <property type="match status" value="1"/>
</dbReference>